<dbReference type="EMBL" id="KB446540">
    <property type="protein sequence ID" value="EME43703.1"/>
    <property type="molecule type" value="Genomic_DNA"/>
</dbReference>
<evidence type="ECO:0000313" key="2">
    <source>
        <dbReference type="Proteomes" id="UP000016933"/>
    </source>
</evidence>
<dbReference type="OrthoDB" id="4708870at2759"/>
<sequence>MPWFSWYASYGDLGGILGRMARNLGLIIADSGLLLRLQELDDAKKTDYNLQVADKNGLLWLSEDPVKVMEFLDLSPTRFFTGFSNVEEMYAWLGQSRLAAPNVLRIKRNISVDRQKQNKRTIYGTFIDTWLPNHLALPAERPDPTDEEYAQEKADLRIKRERYRDEALDTFGQRAEFITMRDALVLSINNQIAKHLIRPIVAKHSGSKDLKLSEINRAFGRWVGFDESGKPCVKKEAHSDENSELHYFLNDDNSRLRDEEEVDEFVEKHWEELKYLERERAKGMRQERDGGLERIEQ</sequence>
<proteinExistence type="predicted"/>
<dbReference type="AlphaFoldDB" id="M2WNW5"/>
<evidence type="ECO:0000313" key="1">
    <source>
        <dbReference type="EMBL" id="EME43703.1"/>
    </source>
</evidence>
<reference evidence="1 2" key="2">
    <citation type="journal article" date="2012" name="PLoS Pathog.">
        <title>Diverse lifestyles and strategies of plant pathogenesis encoded in the genomes of eighteen Dothideomycetes fungi.</title>
        <authorList>
            <person name="Ohm R.A."/>
            <person name="Feau N."/>
            <person name="Henrissat B."/>
            <person name="Schoch C.L."/>
            <person name="Horwitz B.A."/>
            <person name="Barry K.W."/>
            <person name="Condon B.J."/>
            <person name="Copeland A.C."/>
            <person name="Dhillon B."/>
            <person name="Glaser F."/>
            <person name="Hesse C.N."/>
            <person name="Kosti I."/>
            <person name="LaButti K."/>
            <person name="Lindquist E.A."/>
            <person name="Lucas S."/>
            <person name="Salamov A.A."/>
            <person name="Bradshaw R.E."/>
            <person name="Ciuffetti L."/>
            <person name="Hamelin R.C."/>
            <person name="Kema G.H.J."/>
            <person name="Lawrence C."/>
            <person name="Scott J.A."/>
            <person name="Spatafora J.W."/>
            <person name="Turgeon B.G."/>
            <person name="de Wit P.J.G.M."/>
            <person name="Zhong S."/>
            <person name="Goodwin S.B."/>
            <person name="Grigoriev I.V."/>
        </authorList>
    </citation>
    <scope>NUCLEOTIDE SEQUENCE [LARGE SCALE GENOMIC DNA]</scope>
    <source>
        <strain evidence="2">NZE10 / CBS 128990</strain>
    </source>
</reference>
<accession>M2WNW5</accession>
<reference evidence="2" key="1">
    <citation type="journal article" date="2012" name="PLoS Genet.">
        <title>The genomes of the fungal plant pathogens Cladosporium fulvum and Dothistroma septosporum reveal adaptation to different hosts and lifestyles but also signatures of common ancestry.</title>
        <authorList>
            <person name="de Wit P.J.G.M."/>
            <person name="van der Burgt A."/>
            <person name="Oekmen B."/>
            <person name="Stergiopoulos I."/>
            <person name="Abd-Elsalam K.A."/>
            <person name="Aerts A.L."/>
            <person name="Bahkali A.H."/>
            <person name="Beenen H.G."/>
            <person name="Chettri P."/>
            <person name="Cox M.P."/>
            <person name="Datema E."/>
            <person name="de Vries R.P."/>
            <person name="Dhillon B."/>
            <person name="Ganley A.R."/>
            <person name="Griffiths S.A."/>
            <person name="Guo Y."/>
            <person name="Hamelin R.C."/>
            <person name="Henrissat B."/>
            <person name="Kabir M.S."/>
            <person name="Jashni M.K."/>
            <person name="Kema G."/>
            <person name="Klaubauf S."/>
            <person name="Lapidus A."/>
            <person name="Levasseur A."/>
            <person name="Lindquist E."/>
            <person name="Mehrabi R."/>
            <person name="Ohm R.A."/>
            <person name="Owen T.J."/>
            <person name="Salamov A."/>
            <person name="Schwelm A."/>
            <person name="Schijlen E."/>
            <person name="Sun H."/>
            <person name="van den Burg H.A."/>
            <person name="van Ham R.C.H.J."/>
            <person name="Zhang S."/>
            <person name="Goodwin S.B."/>
            <person name="Grigoriev I.V."/>
            <person name="Collemare J."/>
            <person name="Bradshaw R.E."/>
        </authorList>
    </citation>
    <scope>NUCLEOTIDE SEQUENCE [LARGE SCALE GENOMIC DNA]</scope>
    <source>
        <strain evidence="2">NZE10 / CBS 128990</strain>
    </source>
</reference>
<dbReference type="HOGENOM" id="CLU_032494_2_1_1"/>
<dbReference type="eggNOG" id="ENOG502S1AX">
    <property type="taxonomic scope" value="Eukaryota"/>
</dbReference>
<organism evidence="1 2">
    <name type="scientific">Dothistroma septosporum (strain NZE10 / CBS 128990)</name>
    <name type="common">Red band needle blight fungus</name>
    <name type="synonym">Mycosphaerella pini</name>
    <dbReference type="NCBI Taxonomy" id="675120"/>
    <lineage>
        <taxon>Eukaryota</taxon>
        <taxon>Fungi</taxon>
        <taxon>Dikarya</taxon>
        <taxon>Ascomycota</taxon>
        <taxon>Pezizomycotina</taxon>
        <taxon>Dothideomycetes</taxon>
        <taxon>Dothideomycetidae</taxon>
        <taxon>Mycosphaerellales</taxon>
        <taxon>Mycosphaerellaceae</taxon>
        <taxon>Dothistroma</taxon>
    </lineage>
</organism>
<name>M2WNW5_DOTSN</name>
<dbReference type="Proteomes" id="UP000016933">
    <property type="component" value="Unassembled WGS sequence"/>
</dbReference>
<dbReference type="STRING" id="675120.M2WNW5"/>
<keyword evidence="2" id="KW-1185">Reference proteome</keyword>
<protein>
    <submittedName>
        <fullName evidence="1">Uncharacterized protein</fullName>
    </submittedName>
</protein>
<gene>
    <name evidence="1" type="ORF">DOTSEDRAFT_72904</name>
</gene>